<dbReference type="GO" id="GO:0006281">
    <property type="term" value="P:DNA repair"/>
    <property type="evidence" value="ECO:0007669"/>
    <property type="project" value="TreeGrafter"/>
</dbReference>
<proteinExistence type="predicted"/>
<dbReference type="InterPro" id="IPR023214">
    <property type="entry name" value="HAD_sf"/>
</dbReference>
<gene>
    <name evidence="1" type="ORF">AVDCRST_MAG63-1805</name>
</gene>
<reference evidence="1" key="1">
    <citation type="submission" date="2020-02" db="EMBL/GenBank/DDBJ databases">
        <authorList>
            <person name="Meier V. D."/>
        </authorList>
    </citation>
    <scope>NUCLEOTIDE SEQUENCE</scope>
    <source>
        <strain evidence="1">AVDCRST_MAG63</strain>
    </source>
</reference>
<dbReference type="Pfam" id="PF00702">
    <property type="entry name" value="Hydrolase"/>
    <property type="match status" value="1"/>
</dbReference>
<organism evidence="1">
    <name type="scientific">uncultured Armatimonadetes bacterium</name>
    <dbReference type="NCBI Taxonomy" id="157466"/>
    <lineage>
        <taxon>Bacteria</taxon>
        <taxon>Bacillati</taxon>
        <taxon>Armatimonadota</taxon>
        <taxon>environmental samples</taxon>
    </lineage>
</organism>
<name>A0A6J4ICP4_9BACT</name>
<dbReference type="PANTHER" id="PTHR43434">
    <property type="entry name" value="PHOSPHOGLYCOLATE PHOSPHATASE"/>
    <property type="match status" value="1"/>
</dbReference>
<dbReference type="Gene3D" id="3.40.50.1000">
    <property type="entry name" value="HAD superfamily/HAD-like"/>
    <property type="match status" value="1"/>
</dbReference>
<dbReference type="CDD" id="cd01427">
    <property type="entry name" value="HAD_like"/>
    <property type="match status" value="1"/>
</dbReference>
<dbReference type="GO" id="GO:0005829">
    <property type="term" value="C:cytosol"/>
    <property type="evidence" value="ECO:0007669"/>
    <property type="project" value="TreeGrafter"/>
</dbReference>
<dbReference type="InterPro" id="IPR050155">
    <property type="entry name" value="HAD-like_hydrolase_sf"/>
</dbReference>
<dbReference type="GO" id="GO:0008967">
    <property type="term" value="F:phosphoglycolate phosphatase activity"/>
    <property type="evidence" value="ECO:0007669"/>
    <property type="project" value="TreeGrafter"/>
</dbReference>
<protein>
    <submittedName>
        <fullName evidence="1">Haloacid dehalogenase-like hydrolase</fullName>
    </submittedName>
</protein>
<dbReference type="PANTHER" id="PTHR43434:SF1">
    <property type="entry name" value="PHOSPHOGLYCOLATE PHOSPHATASE"/>
    <property type="match status" value="1"/>
</dbReference>
<accession>A0A6J4ICP4</accession>
<dbReference type="AlphaFoldDB" id="A0A6J4ICP4"/>
<dbReference type="SUPFAM" id="SSF56784">
    <property type="entry name" value="HAD-like"/>
    <property type="match status" value="1"/>
</dbReference>
<evidence type="ECO:0000313" key="1">
    <source>
        <dbReference type="EMBL" id="CAA9248440.1"/>
    </source>
</evidence>
<dbReference type="EMBL" id="CADCTO010000228">
    <property type="protein sequence ID" value="CAA9248440.1"/>
    <property type="molecule type" value="Genomic_DNA"/>
</dbReference>
<keyword evidence="1" id="KW-0378">Hydrolase</keyword>
<dbReference type="InterPro" id="IPR036412">
    <property type="entry name" value="HAD-like_sf"/>
</dbReference>
<sequence length="236" mass="24729">MSTSDVEALLRRVRTVLLDFDGPVCSIFAGYPAPAVADELAAVSASAGYPVPGSYLLRSDPLDVLRFAGTIGAELVALIERELCRAELDAADSAEEAPGAGAFLTACRSTGRTLAIVSNNSADAITRYLDRIGWAELVDAIEGRDPSDPELMKPHPHVLLRTLGHLAAPAESAVMVGDSLTDIAAGLAADVWTIGYANKPGKDEAMREAGAHLVLGSMVELAEDTKRTPPAPEARP</sequence>